<dbReference type="PANTHER" id="PTHR12419:SF10">
    <property type="entry name" value="DEUBIQUITINASE OTUD6B"/>
    <property type="match status" value="1"/>
</dbReference>
<keyword evidence="1" id="KW-0378">Hydrolase</keyword>
<proteinExistence type="predicted"/>
<dbReference type="KEGG" id="btab:109042492"/>
<dbReference type="InterPro" id="IPR049772">
    <property type="entry name" value="OTU_OTUD6"/>
</dbReference>
<gene>
    <name evidence="4" type="ORF">BEMITA_LOCUS8158</name>
</gene>
<dbReference type="GO" id="GO:0016579">
    <property type="term" value="P:protein deubiquitination"/>
    <property type="evidence" value="ECO:0007669"/>
    <property type="project" value="TreeGrafter"/>
</dbReference>
<organism evidence="4 5">
    <name type="scientific">Bemisia tabaci</name>
    <name type="common">Sweetpotato whitefly</name>
    <name type="synonym">Aleurodes tabaci</name>
    <dbReference type="NCBI Taxonomy" id="7038"/>
    <lineage>
        <taxon>Eukaryota</taxon>
        <taxon>Metazoa</taxon>
        <taxon>Ecdysozoa</taxon>
        <taxon>Arthropoda</taxon>
        <taxon>Hexapoda</taxon>
        <taxon>Insecta</taxon>
        <taxon>Pterygota</taxon>
        <taxon>Neoptera</taxon>
        <taxon>Paraneoptera</taxon>
        <taxon>Hemiptera</taxon>
        <taxon>Sternorrhyncha</taxon>
        <taxon>Aleyrodoidea</taxon>
        <taxon>Aleyrodidae</taxon>
        <taxon>Aleyrodinae</taxon>
        <taxon>Bemisia</taxon>
    </lineage>
</organism>
<sequence>MGDNIETSDETVLDEEALLQKHRKERKDLQAKITSLKKSITKGDKKKRKDVLEQIAELETALNTQQEEELATLKPNKKEDSTVQVITESIGDLRVLEEETEVPIPVRVSKTQRRRERKVAEFKERERIAKAEEQDPASSAKYIETEAINKILKSKGLMIKDVPSDGDCMYSAVKYQLSEKNLPVISVSDLRHRTSDQMRSKSSEFLPYLCHPDTGLVFSPEEYAEYCDKVANTHEWGTQIELRALSHALNCGIEVVQATGPALMIGEEYVEDGGYLTITFHRHMYQLGAHYNSVTTYQEPENEDDF</sequence>
<evidence type="ECO:0000313" key="4">
    <source>
        <dbReference type="EMBL" id="CAH0389320.1"/>
    </source>
</evidence>
<dbReference type="InterPro" id="IPR003323">
    <property type="entry name" value="OTU_dom"/>
</dbReference>
<dbReference type="PROSITE" id="PS50802">
    <property type="entry name" value="OTU"/>
    <property type="match status" value="1"/>
</dbReference>
<evidence type="ECO:0000256" key="1">
    <source>
        <dbReference type="ARBA" id="ARBA00022801"/>
    </source>
</evidence>
<reference evidence="4" key="1">
    <citation type="submission" date="2021-12" db="EMBL/GenBank/DDBJ databases">
        <authorList>
            <person name="King R."/>
        </authorList>
    </citation>
    <scope>NUCLEOTIDE SEQUENCE</scope>
</reference>
<protein>
    <recommendedName>
        <fullName evidence="3">OTU domain-containing protein</fullName>
    </recommendedName>
</protein>
<dbReference type="AlphaFoldDB" id="A0A9P0F543"/>
<dbReference type="InterPro" id="IPR050704">
    <property type="entry name" value="Peptidase_C85-like"/>
</dbReference>
<name>A0A9P0F543_BEMTA</name>
<feature type="domain" description="OTU" evidence="3">
    <location>
        <begin position="157"/>
        <end position="297"/>
    </location>
</feature>
<keyword evidence="2" id="KW-0175">Coiled coil</keyword>
<dbReference type="CDD" id="cd22761">
    <property type="entry name" value="OTU_OTUD6"/>
    <property type="match status" value="1"/>
</dbReference>
<dbReference type="EMBL" id="OU963865">
    <property type="protein sequence ID" value="CAH0389320.1"/>
    <property type="molecule type" value="Genomic_DNA"/>
</dbReference>
<dbReference type="InterPro" id="IPR038765">
    <property type="entry name" value="Papain-like_cys_pep_sf"/>
</dbReference>
<dbReference type="PANTHER" id="PTHR12419">
    <property type="entry name" value="OTU DOMAIN CONTAINING PROTEIN"/>
    <property type="match status" value="1"/>
</dbReference>
<keyword evidence="5" id="KW-1185">Reference proteome</keyword>
<dbReference type="Proteomes" id="UP001152759">
    <property type="component" value="Chromosome 4"/>
</dbReference>
<evidence type="ECO:0000256" key="2">
    <source>
        <dbReference type="SAM" id="Coils"/>
    </source>
</evidence>
<dbReference type="Pfam" id="PF02338">
    <property type="entry name" value="OTU"/>
    <property type="match status" value="1"/>
</dbReference>
<feature type="coiled-coil region" evidence="2">
    <location>
        <begin position="12"/>
        <end position="68"/>
    </location>
</feature>
<dbReference type="Gene3D" id="3.90.70.80">
    <property type="match status" value="1"/>
</dbReference>
<evidence type="ECO:0000259" key="3">
    <source>
        <dbReference type="PROSITE" id="PS50802"/>
    </source>
</evidence>
<evidence type="ECO:0000313" key="5">
    <source>
        <dbReference type="Proteomes" id="UP001152759"/>
    </source>
</evidence>
<accession>A0A9P0F543</accession>
<dbReference type="SUPFAM" id="SSF54001">
    <property type="entry name" value="Cysteine proteinases"/>
    <property type="match status" value="1"/>
</dbReference>
<dbReference type="GO" id="GO:0004843">
    <property type="term" value="F:cysteine-type deubiquitinase activity"/>
    <property type="evidence" value="ECO:0007669"/>
    <property type="project" value="TreeGrafter"/>
</dbReference>